<name>C6X6P8_METGS</name>
<accession>C6X6P8</accession>
<reference evidence="3" key="1">
    <citation type="submission" date="2009-07" db="EMBL/GenBank/DDBJ databases">
        <title>Complete sequence of chromosome of Methylovorus sp. SIP3-4.</title>
        <authorList>
            <person name="Lucas S."/>
            <person name="Copeland A."/>
            <person name="Lapidus A."/>
            <person name="Glavina del Rio T."/>
            <person name="Tice H."/>
            <person name="Bruce D."/>
            <person name="Goodwin L."/>
            <person name="Pitluck S."/>
            <person name="Clum A."/>
            <person name="Larimer F."/>
            <person name="Land M."/>
            <person name="Hauser L."/>
            <person name="Kyrpides N."/>
            <person name="Mikhailova N."/>
            <person name="Kayluzhnaya M."/>
            <person name="Chistoserdova L."/>
        </authorList>
    </citation>
    <scope>NUCLEOTIDE SEQUENCE [LARGE SCALE GENOMIC DNA]</scope>
    <source>
        <strain evidence="3">SIP3-4</strain>
    </source>
</reference>
<gene>
    <name evidence="2" type="ordered locus">Msip34_1796</name>
</gene>
<dbReference type="Pfam" id="PF10442">
    <property type="entry name" value="FIST_C"/>
    <property type="match status" value="1"/>
</dbReference>
<proteinExistence type="predicted"/>
<feature type="domain" description="FIST C-domain" evidence="1">
    <location>
        <begin position="184"/>
        <end position="335"/>
    </location>
</feature>
<evidence type="ECO:0000259" key="1">
    <source>
        <dbReference type="SMART" id="SM01204"/>
    </source>
</evidence>
<dbReference type="HOGENOM" id="CLU_756306_0_0_4"/>
<dbReference type="PANTHER" id="PTHR14939">
    <property type="entry name" value="F-BOX ONLY PROTEIN 22"/>
    <property type="match status" value="1"/>
</dbReference>
<dbReference type="eggNOG" id="COG4398">
    <property type="taxonomic scope" value="Bacteria"/>
</dbReference>
<keyword evidence="3" id="KW-1185">Reference proteome</keyword>
<reference evidence="2 3" key="2">
    <citation type="journal article" date="2011" name="J. Bacteriol.">
        <title>Genomes of three methylotrophs from a single niche uncover genetic and metabolic divergence of Methylophilaceae.</title>
        <authorList>
            <person name="Lapidus A."/>
            <person name="Clum A."/>
            <person name="Labutti K."/>
            <person name="Kaluzhnaya M.G."/>
            <person name="Lim S."/>
            <person name="Beck D.A."/>
            <person name="Glavina Del Rio T."/>
            <person name="Nolan M."/>
            <person name="Mavromatis K."/>
            <person name="Huntemann M."/>
            <person name="Lucas S."/>
            <person name="Lidstrom M.E."/>
            <person name="Ivanova N."/>
            <person name="Chistoserdova L."/>
        </authorList>
    </citation>
    <scope>NUCLEOTIDE SEQUENCE [LARGE SCALE GENOMIC DNA]</scope>
    <source>
        <strain evidence="2 3">SIP3-4</strain>
    </source>
</reference>
<dbReference type="SMART" id="SM01204">
    <property type="entry name" value="FIST_C"/>
    <property type="match status" value="1"/>
</dbReference>
<dbReference type="InterPro" id="IPR019494">
    <property type="entry name" value="FIST_C"/>
</dbReference>
<dbReference type="EMBL" id="CP001674">
    <property type="protein sequence ID" value="ACT51041.1"/>
    <property type="molecule type" value="Genomic_DNA"/>
</dbReference>
<dbReference type="PANTHER" id="PTHR14939:SF5">
    <property type="entry name" value="F-BOX ONLY PROTEIN 22"/>
    <property type="match status" value="1"/>
</dbReference>
<evidence type="ECO:0000313" key="3">
    <source>
        <dbReference type="Proteomes" id="UP000002743"/>
    </source>
</evidence>
<sequence>MNEVATGLAVGNTARPELAAEAVQQAMQKLGDRVPNSVLLFLTEEFAADPQPAIRAAAAASSCLQVMGCSAPGIFTEQDWVLDTPAAAAMVFSGDVTMLPKPEGPELRMALTAPNALNTVWLQSPALRFGGVSGDATGQGPFSVWQHAKGTPVGHCEAAFRGVNAAVLVSHGLRILTSIQTIDAASDYDLLQLNAQAALPMFHLSFPDTAPSSHLLMAMVADSEAQLLAGDFQLAGIVSENAAQQSLTLTKPLRAGQVVCWGVRAADAAEAELQGLIANQLAAWGRQPAFGLFFSCLGRGPYLYNGMDRDLDALRLRCPGMPLIGFYGNGEIAPHGQGSELLEYSAVLGLFAKD</sequence>
<dbReference type="AlphaFoldDB" id="C6X6P8"/>
<dbReference type="Proteomes" id="UP000002743">
    <property type="component" value="Chromosome"/>
</dbReference>
<organism evidence="2 3">
    <name type="scientific">Methylovorus glucosotrophus (strain SIP3-4)</name>
    <dbReference type="NCBI Taxonomy" id="582744"/>
    <lineage>
        <taxon>Bacteria</taxon>
        <taxon>Pseudomonadati</taxon>
        <taxon>Pseudomonadota</taxon>
        <taxon>Betaproteobacteria</taxon>
        <taxon>Nitrosomonadales</taxon>
        <taxon>Methylophilaceae</taxon>
        <taxon>Methylovorus</taxon>
    </lineage>
</organism>
<dbReference type="KEGG" id="mei:Msip34_1796"/>
<dbReference type="STRING" id="582744.Msip34_1796"/>
<dbReference type="OrthoDB" id="9770435at2"/>
<protein>
    <recommendedName>
        <fullName evidence="1">FIST C-domain domain-containing protein</fullName>
    </recommendedName>
</protein>
<dbReference type="RefSeq" id="WP_015830427.1">
    <property type="nucleotide sequence ID" value="NC_012969.1"/>
</dbReference>
<evidence type="ECO:0000313" key="2">
    <source>
        <dbReference type="EMBL" id="ACT51041.1"/>
    </source>
</evidence>